<feature type="repeat" description="TPR" evidence="1">
    <location>
        <begin position="266"/>
        <end position="299"/>
    </location>
</feature>
<feature type="repeat" description="TPR" evidence="1">
    <location>
        <begin position="346"/>
        <end position="379"/>
    </location>
</feature>
<evidence type="ECO:0000256" key="1">
    <source>
        <dbReference type="PROSITE-ProRule" id="PRU00339"/>
    </source>
</evidence>
<accession>A0ABX0NL43</accession>
<comment type="caution">
    <text evidence="2">The sequence shown here is derived from an EMBL/GenBank/DDBJ whole genome shotgun (WGS) entry which is preliminary data.</text>
</comment>
<proteinExistence type="predicted"/>
<organism evidence="2 3">
    <name type="scientific">Massilia mucilaginosa</name>
    <dbReference type="NCBI Taxonomy" id="2609282"/>
    <lineage>
        <taxon>Bacteria</taxon>
        <taxon>Pseudomonadati</taxon>
        <taxon>Pseudomonadota</taxon>
        <taxon>Betaproteobacteria</taxon>
        <taxon>Burkholderiales</taxon>
        <taxon>Oxalobacteraceae</taxon>
        <taxon>Telluria group</taxon>
        <taxon>Massilia</taxon>
    </lineage>
</organism>
<keyword evidence="1" id="KW-0802">TPR repeat</keyword>
<dbReference type="Proteomes" id="UP000609726">
    <property type="component" value="Unassembled WGS sequence"/>
</dbReference>
<dbReference type="SMART" id="SM00028">
    <property type="entry name" value="TPR"/>
    <property type="match status" value="4"/>
</dbReference>
<protein>
    <recommendedName>
        <fullName evidence="4">Tetratricopeptide repeat protein</fullName>
    </recommendedName>
</protein>
<evidence type="ECO:0008006" key="4">
    <source>
        <dbReference type="Google" id="ProtNLM"/>
    </source>
</evidence>
<name>A0ABX0NL43_9BURK</name>
<dbReference type="SUPFAM" id="SSF48452">
    <property type="entry name" value="TPR-like"/>
    <property type="match status" value="1"/>
</dbReference>
<dbReference type="EMBL" id="WHJH01000001">
    <property type="protein sequence ID" value="NHZ87525.1"/>
    <property type="molecule type" value="Genomic_DNA"/>
</dbReference>
<dbReference type="InterPro" id="IPR019734">
    <property type="entry name" value="TPR_rpt"/>
</dbReference>
<reference evidence="2 3" key="1">
    <citation type="submission" date="2019-10" db="EMBL/GenBank/DDBJ databases">
        <title>Taxonomy of Antarctic Massilia spp.: description of Massilia rubra sp. nov., Massilia aquatica sp. nov., Massilia mucilaginosa sp. nov., Massilia frigida sp. nov. isolated from streams, lakes and regoliths.</title>
        <authorList>
            <person name="Holochova P."/>
            <person name="Sedlacek I."/>
            <person name="Kralova S."/>
            <person name="Maslanova I."/>
            <person name="Busse H.-J."/>
            <person name="Stankova E."/>
            <person name="Vrbovska V."/>
            <person name="Kovarovic V."/>
            <person name="Bartak M."/>
            <person name="Svec P."/>
            <person name="Pantucek R."/>
        </authorList>
    </citation>
    <scope>NUCLEOTIDE SEQUENCE [LARGE SCALE GENOMIC DNA]</scope>
    <source>
        <strain evidence="2 3">CCM 8733</strain>
    </source>
</reference>
<evidence type="ECO:0000313" key="2">
    <source>
        <dbReference type="EMBL" id="NHZ87525.1"/>
    </source>
</evidence>
<evidence type="ECO:0000313" key="3">
    <source>
        <dbReference type="Proteomes" id="UP000609726"/>
    </source>
</evidence>
<keyword evidence="3" id="KW-1185">Reference proteome</keyword>
<dbReference type="Gene3D" id="1.25.40.10">
    <property type="entry name" value="Tetratricopeptide repeat domain"/>
    <property type="match status" value="1"/>
</dbReference>
<gene>
    <name evidence="2" type="ORF">F2P45_00530</name>
</gene>
<dbReference type="PROSITE" id="PS50005">
    <property type="entry name" value="TPR"/>
    <property type="match status" value="2"/>
</dbReference>
<dbReference type="InterPro" id="IPR011990">
    <property type="entry name" value="TPR-like_helical_dom_sf"/>
</dbReference>
<sequence length="1083" mass="120075">MTTHFSILTTWDGVPRMSDAAFFERFPDWLDESEEGGSVSCFLLAGNISVSTALLEELGDDTLIVVDGSLRIDAGNAHGYLLRSDAYERICFVSGDLHVEAAVLDGMRDDMVGGRIVASSAWLLAEDFSAMREAPAVRIETQFLFVWFYEIDTLTLNPDAVVFIIGEGDYCARLELPNPLFCWHEGVFALDAKYLDKIDCDSSNSVMWQSTSIILALRAGRSLFMDGVDVASNPYHTSARAAMATGERRAAYLLHKKSAAISPAYYEAWFGMGQALMHEGAWRQALEMYRKAAALFPRRQTGMVNTALSDAALCALRSAEPAQAIELAGMAILHNQDCYYKEPEAAEAYCHRAEAYLMTGQADAALADLGTALELDPHLTKARWLTGLAHYQRNEPDLARAAHASASEANARYAPFYDIHPDTGFLYRGERPVDWDRVDAASIALPVKDEAYWLNYMLRDAWASLKRVPPAWRTDALCQAVAAACGPSKLDYARYLPDSAFTRAIAETLMAAWPGWLERIPPRLIDKALIMLARPGARHFSLAHVPADVIDAEVCLRAVQCGESIANIPPEYVDKALCLACVTAHPSHLEQVSPHLIDDDVIAAAIAHGDERDFDRLPDRYTSAALLELAVNQYKCALDAIPGHRVDAALFAFAAQRYGSDADWPAIVARHGRDAIERDAGADCAAQCWNVFWTEPFMLAQIARKSGGLRPYNIPDASFTQALAKACLTLHPAYFYCIPKRWVTQSMSNAASKDRPGEIEHIPVAQRTRAICERAIENDAATALALVPLALRSVAMCVAAMRADGDDNLVPGALYREVIDTLIEQHSDEFNAGWLYLSRAEGALRATPPRIDLAIADYQFVADATEHAEVDEESREHAREALAALQSQTPEQWASGDLFDFVEPSEPVDFDRRRYDRLMEDLMVLVRRGDNRHALPQVEEAERMLLRTGHSDVVRWAYLLDKKIHVASELGRWDVLEASCRAAIARLGKERLWQYLAEHDTVRHTLRWSYFRLGTMREHHGLPLAELQADLALVEKALALIGPTEDASVLDPFRKDHAALLGILAERELSYKAAYHAAAALTD</sequence>
<dbReference type="RefSeq" id="WP_166869828.1">
    <property type="nucleotide sequence ID" value="NZ_WHJH01000001.1"/>
</dbReference>